<protein>
    <submittedName>
        <fullName evidence="3">Type III-B CRISPR module RAMP protein Cmr6</fullName>
    </submittedName>
</protein>
<dbReference type="InterPro" id="IPR005537">
    <property type="entry name" value="RAMP_III_fam"/>
</dbReference>
<dbReference type="PANTHER" id="PTHR39965">
    <property type="entry name" value="CRISPR SYSTEM CMR SUBUNIT CMR6"/>
    <property type="match status" value="1"/>
</dbReference>
<proteinExistence type="predicted"/>
<keyword evidence="1" id="KW-0051">Antiviral defense</keyword>
<dbReference type="KEGG" id="pmet:G4Y79_14595"/>
<dbReference type="NCBIfam" id="TIGR01898">
    <property type="entry name" value="cas_TM1791_cmr6"/>
    <property type="match status" value="1"/>
</dbReference>
<reference evidence="3 4" key="1">
    <citation type="submission" date="2020-02" db="EMBL/GenBank/DDBJ databases">
        <authorList>
            <person name="Zheng R.K."/>
            <person name="Sun C.M."/>
        </authorList>
    </citation>
    <scope>NUCLEOTIDE SEQUENCE [LARGE SCALE GENOMIC DNA]</scope>
    <source>
        <strain evidence="4">rifampicinis</strain>
    </source>
</reference>
<dbReference type="AlphaFoldDB" id="A0A7S8E5X8"/>
<dbReference type="PANTHER" id="PTHR39965:SF1">
    <property type="entry name" value="CRISPR SYSTEM CMR SUBUNIT CMR6"/>
    <property type="match status" value="1"/>
</dbReference>
<evidence type="ECO:0000313" key="4">
    <source>
        <dbReference type="Proteomes" id="UP000594468"/>
    </source>
</evidence>
<evidence type="ECO:0000259" key="2">
    <source>
        <dbReference type="Pfam" id="PF03787"/>
    </source>
</evidence>
<dbReference type="InterPro" id="IPR010172">
    <property type="entry name" value="CRISPR-assoc_prot_TM1791"/>
</dbReference>
<dbReference type="Proteomes" id="UP000594468">
    <property type="component" value="Chromosome"/>
</dbReference>
<dbReference type="EMBL" id="CP062983">
    <property type="protein sequence ID" value="QPC80935.1"/>
    <property type="molecule type" value="Genomic_DNA"/>
</dbReference>
<evidence type="ECO:0000256" key="1">
    <source>
        <dbReference type="ARBA" id="ARBA00023118"/>
    </source>
</evidence>
<dbReference type="Pfam" id="PF03787">
    <property type="entry name" value="RAMPs"/>
    <property type="match status" value="1"/>
</dbReference>
<name>A0A7S8E5X8_9CHLR</name>
<keyword evidence="4" id="KW-1185">Reference proteome</keyword>
<dbReference type="GO" id="GO:0051607">
    <property type="term" value="P:defense response to virus"/>
    <property type="evidence" value="ECO:0007669"/>
    <property type="project" value="UniProtKB-KW"/>
</dbReference>
<sequence>MTNQALPQRSRQMLENYVDRCQNLGLILDKYAPWGDDGHGNWDLTMRSTVRRRGQNQVQTLTGGEAKGLWLSTNRRALNNESPSVFEIDRTDTDLLQANIERWGIMVRESDGIAFTMTTAERLVAGLGASHVLETALTLERNTGLPYLPGSTVKGLARAWGLIEIAAQLKVTLDDSIVIGKDEKNLLNVIAETLIAEPTETLFQSIEKLRPVSEDAEALIQWFRFIFGWQGEAGAVCFVDAKYAGERPPRYAADVMTPHYINYYTENGSKPPTDDDNPNPVSFITVERGNMFAFGLIPRLSAFIIFEGEVRENRLITALDVAADWLSKGLAQLGVGSKTSAGYGFFSRKSLNVVIGR</sequence>
<accession>A0A7S8E5X8</accession>
<dbReference type="RefSeq" id="WP_195169010.1">
    <property type="nucleotide sequence ID" value="NZ_CP062983.1"/>
</dbReference>
<organism evidence="3 4">
    <name type="scientific">Phototrophicus methaneseepsis</name>
    <dbReference type="NCBI Taxonomy" id="2710758"/>
    <lineage>
        <taxon>Bacteria</taxon>
        <taxon>Bacillati</taxon>
        <taxon>Chloroflexota</taxon>
        <taxon>Candidatus Thermofontia</taxon>
        <taxon>Phototrophicales</taxon>
        <taxon>Phototrophicaceae</taxon>
        <taxon>Phototrophicus</taxon>
    </lineage>
</organism>
<feature type="domain" description="CRISPR type III-associated protein" evidence="2">
    <location>
        <begin position="118"/>
        <end position="347"/>
    </location>
</feature>
<gene>
    <name evidence="3" type="primary">cmr6</name>
    <name evidence="3" type="ORF">G4Y79_14595</name>
</gene>
<evidence type="ECO:0000313" key="3">
    <source>
        <dbReference type="EMBL" id="QPC80935.1"/>
    </source>
</evidence>